<dbReference type="SUPFAM" id="SSF47616">
    <property type="entry name" value="GST C-terminal domain-like"/>
    <property type="match status" value="1"/>
</dbReference>
<protein>
    <submittedName>
        <fullName evidence="4">Uncharacterized protein</fullName>
    </submittedName>
</protein>
<evidence type="ECO:0000256" key="3">
    <source>
        <dbReference type="ARBA" id="ARBA00022840"/>
    </source>
</evidence>
<dbReference type="Gene3D" id="1.20.1050.10">
    <property type="match status" value="1"/>
</dbReference>
<dbReference type="SUPFAM" id="SSF52833">
    <property type="entry name" value="Thioredoxin-like"/>
    <property type="match status" value="1"/>
</dbReference>
<gene>
    <name evidence="4" type="ORF">OFUS_LOCUS12704</name>
</gene>
<name>A0A8J1U0J2_OWEFU</name>
<dbReference type="SMART" id="SM01265">
    <property type="entry name" value="Mab-21"/>
    <property type="match status" value="1"/>
</dbReference>
<dbReference type="PROSITE" id="PS50404">
    <property type="entry name" value="GST_NTER"/>
    <property type="match status" value="1"/>
</dbReference>
<dbReference type="Proteomes" id="UP000749559">
    <property type="component" value="Unassembled WGS sequence"/>
</dbReference>
<keyword evidence="5" id="KW-1185">Reference proteome</keyword>
<dbReference type="Pfam" id="PF00043">
    <property type="entry name" value="GST_C"/>
    <property type="match status" value="1"/>
</dbReference>
<keyword evidence="2" id="KW-0547">Nucleotide-binding</keyword>
<dbReference type="AlphaFoldDB" id="A0A8J1U0J2"/>
<dbReference type="OrthoDB" id="5964386at2759"/>
<dbReference type="InterPro" id="IPR024810">
    <property type="entry name" value="MAB21L/cGLR"/>
</dbReference>
<organism evidence="4 5">
    <name type="scientific">Owenia fusiformis</name>
    <name type="common">Polychaete worm</name>
    <dbReference type="NCBI Taxonomy" id="6347"/>
    <lineage>
        <taxon>Eukaryota</taxon>
        <taxon>Metazoa</taxon>
        <taxon>Spiralia</taxon>
        <taxon>Lophotrochozoa</taxon>
        <taxon>Annelida</taxon>
        <taxon>Polychaeta</taxon>
        <taxon>Sedentaria</taxon>
        <taxon>Canalipalpata</taxon>
        <taxon>Sabellida</taxon>
        <taxon>Oweniida</taxon>
        <taxon>Oweniidae</taxon>
        <taxon>Owenia</taxon>
    </lineage>
</organism>
<sequence>MVVYINRLMPGCRVVEIFSTIIGYQEDMRIVSQIDKAWLKSRNVTKLNPLGKLPFLTSDSVGFNNSFAIIQYMCEKSNKGAELFLGTTAASSVTEFLGFCTQDLNVAALRLMNCVLKKLKGVDPKDQEYVNATEQLYTVLDYLLERFLAGYSFILGSKLTVCDLYGSCYVTQALGAGVKLPAKYREIESWLERVETSVGEVFTKTHQGIRMISSYVKTALWYQQLKQTQMEQEMLQLQVKLDNYYEQFAKIDDTKMKDAMDVVETVRKNIQEFFETRLPNYPVGRIVLSGSTADHTKVITPEEFDYMIPLKIPKGIFQIDNPSRPLYNQIVLVQQKEKAANWNGWCDLIVHYTKTYDDEMIEDKYYLSPKKVAVKIQDLLERILNSWIKEFKLPDRVIEIRQVKPVDLTYGPNTTLQVTYDLRPQKRFDVDFTGYIQTDDNCLPHVVNKSYDKQSMPVFIKNSCGPGYEPETLLEFLDPVIYWRKSFSFAESQLVGDPKLEENMRKCLMIYKAIFHNNSNFHDDVLTSYHLKNIVLNLAYERDTLKQDTEIDTPDSIETVPTPAFTRMPEVNAIKPYTSTPNKWLEKSLPEQFISVLNSLLMFVRYGRMPWHFDSNVTLVFDIGNPKKTRQSRCCETKEKTSQIFDRCNKQKRL</sequence>
<dbReference type="GO" id="GO:0005524">
    <property type="term" value="F:ATP binding"/>
    <property type="evidence" value="ECO:0007669"/>
    <property type="project" value="UniProtKB-KW"/>
</dbReference>
<evidence type="ECO:0000256" key="1">
    <source>
        <dbReference type="ARBA" id="ARBA00008307"/>
    </source>
</evidence>
<evidence type="ECO:0000313" key="4">
    <source>
        <dbReference type="EMBL" id="CAH1786902.1"/>
    </source>
</evidence>
<accession>A0A8J1U0J2</accession>
<dbReference type="Pfam" id="PF03281">
    <property type="entry name" value="Mab-21"/>
    <property type="match status" value="1"/>
</dbReference>
<dbReference type="InterPro" id="IPR004046">
    <property type="entry name" value="GST_C"/>
</dbReference>
<evidence type="ECO:0000256" key="2">
    <source>
        <dbReference type="ARBA" id="ARBA00022741"/>
    </source>
</evidence>
<dbReference type="InterPro" id="IPR046903">
    <property type="entry name" value="Mab-21-like_nuc_Trfase"/>
</dbReference>
<dbReference type="EMBL" id="CAIIXF020000006">
    <property type="protein sequence ID" value="CAH1786902.1"/>
    <property type="molecule type" value="Genomic_DNA"/>
</dbReference>
<comment type="similarity">
    <text evidence="1">Belongs to the mab-21 family.</text>
</comment>
<dbReference type="InterPro" id="IPR036249">
    <property type="entry name" value="Thioredoxin-like_sf"/>
</dbReference>
<dbReference type="PANTHER" id="PTHR10656:SF42">
    <property type="entry name" value="CYCLIC GMP-AMP SYNTHASE-LIKE PROTEIN-RELATED"/>
    <property type="match status" value="1"/>
</dbReference>
<dbReference type="Gene3D" id="3.30.460.90">
    <property type="match status" value="1"/>
</dbReference>
<evidence type="ECO:0000313" key="5">
    <source>
        <dbReference type="Proteomes" id="UP000749559"/>
    </source>
</evidence>
<dbReference type="Gene3D" id="3.40.30.10">
    <property type="entry name" value="Glutaredoxin"/>
    <property type="match status" value="1"/>
</dbReference>
<reference evidence="4" key="1">
    <citation type="submission" date="2022-03" db="EMBL/GenBank/DDBJ databases">
        <authorList>
            <person name="Martin C."/>
        </authorList>
    </citation>
    <scope>NUCLEOTIDE SEQUENCE</scope>
</reference>
<proteinExistence type="inferred from homology"/>
<dbReference type="PANTHER" id="PTHR10656">
    <property type="entry name" value="CELL FATE DETERMINING PROTEIN MAB21-RELATED"/>
    <property type="match status" value="1"/>
</dbReference>
<dbReference type="InterPro" id="IPR004045">
    <property type="entry name" value="Glutathione_S-Trfase_N"/>
</dbReference>
<dbReference type="Gene3D" id="1.10.1410.40">
    <property type="match status" value="1"/>
</dbReference>
<comment type="caution">
    <text evidence="4">The sequence shown here is derived from an EMBL/GenBank/DDBJ whole genome shotgun (WGS) entry which is preliminary data.</text>
</comment>
<keyword evidence="3" id="KW-0067">ATP-binding</keyword>
<dbReference type="InterPro" id="IPR036282">
    <property type="entry name" value="Glutathione-S-Trfase_C_sf"/>
</dbReference>